<dbReference type="InterPro" id="IPR000277">
    <property type="entry name" value="Cys/Met-Metab_PyrdxlP-dep_enz"/>
</dbReference>
<feature type="modified residue" description="N6-(pyridoxal phosphate)lysine" evidence="6">
    <location>
        <position position="197"/>
    </location>
</feature>
<dbReference type="SUPFAM" id="SSF53383">
    <property type="entry name" value="PLP-dependent transferases"/>
    <property type="match status" value="1"/>
</dbReference>
<dbReference type="NCBIfam" id="TIGR01324">
    <property type="entry name" value="cysta_beta_ly_B"/>
    <property type="match status" value="1"/>
</dbReference>
<name>A0A7Y3RJT3_9PROT</name>
<dbReference type="InterPro" id="IPR006233">
    <property type="entry name" value="Cys_b_lyase_bac"/>
</dbReference>
<dbReference type="InterPro" id="IPR015424">
    <property type="entry name" value="PyrdxlP-dep_Trfase"/>
</dbReference>
<gene>
    <name evidence="8" type="primary">metC</name>
    <name evidence="8" type="ORF">HK107_03195</name>
</gene>
<dbReference type="InterPro" id="IPR015422">
    <property type="entry name" value="PyrdxlP-dep_Trfase_small"/>
</dbReference>
<dbReference type="RefSeq" id="WP_173196740.1">
    <property type="nucleotide sequence ID" value="NZ_JABFCX010000002.1"/>
</dbReference>
<evidence type="ECO:0000256" key="3">
    <source>
        <dbReference type="ARBA" id="ARBA00022898"/>
    </source>
</evidence>
<dbReference type="EC" id="4.4.1.8" evidence="8"/>
<comment type="similarity">
    <text evidence="2 7">Belongs to the trans-sulfuration enzymes family.</text>
</comment>
<reference evidence="8 9" key="1">
    <citation type="submission" date="2020-05" db="EMBL/GenBank/DDBJ databases">
        <title>Parvularcula mediterraneae sp. nov., isolated from polypropylene straw from shallow seawater of the seashore of Laganas in Zakynthos island, Greece.</title>
        <authorList>
            <person name="Szabo I."/>
            <person name="Al-Omari J."/>
            <person name="Rado J."/>
            <person name="Szerdahelyi G.S."/>
        </authorList>
    </citation>
    <scope>NUCLEOTIDE SEQUENCE [LARGE SCALE GENOMIC DNA]</scope>
    <source>
        <strain evidence="8 9">ZS-1/3</strain>
    </source>
</reference>
<sequence>MKDETKLCHNGRPHDGLRMVNPPVERGSTVMFPDYDSFRARNKPKYYGRHGTDTHTALKDAIASLEGAAGVTLTPSGLSAVNLAILSFAKPGTDILITDSTYDPVRSFADQYLAKRGVSVRYYDPLIGSGIKELIRPETALIHTESPGSLTFELQDIPAIVEAAGEIPVSIDNTWGAGHYLKPLALGAAISIQSATKYLGGHSDVFMGTIASRDEKTAHRIFKTAQLLGNATSPDDAYQVLRGMRTLHTRLAEHEAQGIALAQWLEERPEVARVLHPALESHPQRALWKRDFTGASGLFSVVLKSADETYVRTFIDSLHLYGLGYSWGGFESLCLPAWPAFSRSATVWGEGEGQLLRFHAGLEAIEDLTQDLDQAFERANREAKG</sequence>
<dbReference type="EMBL" id="JABFCX010000002">
    <property type="protein sequence ID" value="NNU15331.1"/>
    <property type="molecule type" value="Genomic_DNA"/>
</dbReference>
<keyword evidence="9" id="KW-1185">Reference proteome</keyword>
<evidence type="ECO:0000256" key="6">
    <source>
        <dbReference type="PIRSR" id="PIRSR001434-2"/>
    </source>
</evidence>
<dbReference type="Pfam" id="PF01053">
    <property type="entry name" value="Cys_Met_Meta_PP"/>
    <property type="match status" value="1"/>
</dbReference>
<dbReference type="Gene3D" id="3.40.640.10">
    <property type="entry name" value="Type I PLP-dependent aspartate aminotransferase-like (Major domain)"/>
    <property type="match status" value="1"/>
</dbReference>
<dbReference type="Proteomes" id="UP000536835">
    <property type="component" value="Unassembled WGS sequence"/>
</dbReference>
<organism evidence="8 9">
    <name type="scientific">Parvularcula mediterranea</name>
    <dbReference type="NCBI Taxonomy" id="2732508"/>
    <lineage>
        <taxon>Bacteria</taxon>
        <taxon>Pseudomonadati</taxon>
        <taxon>Pseudomonadota</taxon>
        <taxon>Alphaproteobacteria</taxon>
        <taxon>Parvularculales</taxon>
        <taxon>Parvularculaceae</taxon>
        <taxon>Parvularcula</taxon>
    </lineage>
</organism>
<comment type="cofactor">
    <cofactor evidence="1 7">
        <name>pyridoxal 5'-phosphate</name>
        <dbReference type="ChEBI" id="CHEBI:597326"/>
    </cofactor>
</comment>
<keyword evidence="4 8" id="KW-0456">Lyase</keyword>
<dbReference type="PANTHER" id="PTHR43500">
    <property type="entry name" value="CYSTATHIONINE BETA-LYASE-RELATED"/>
    <property type="match status" value="1"/>
</dbReference>
<dbReference type="GO" id="GO:0019450">
    <property type="term" value="P:L-cysteine catabolic process to pyruvate"/>
    <property type="evidence" value="ECO:0007669"/>
    <property type="project" value="TreeGrafter"/>
</dbReference>
<evidence type="ECO:0000256" key="1">
    <source>
        <dbReference type="ARBA" id="ARBA00001933"/>
    </source>
</evidence>
<dbReference type="PANTHER" id="PTHR43500:SF1">
    <property type="entry name" value="CYSTATHIONINE BETA-LYASE-RELATED"/>
    <property type="match status" value="1"/>
</dbReference>
<proteinExistence type="inferred from homology"/>
<accession>A0A7Y3RJT3</accession>
<evidence type="ECO:0000313" key="8">
    <source>
        <dbReference type="EMBL" id="NNU15331.1"/>
    </source>
</evidence>
<dbReference type="AlphaFoldDB" id="A0A7Y3RJT3"/>
<dbReference type="InterPro" id="IPR015421">
    <property type="entry name" value="PyrdxlP-dep_Trfase_major"/>
</dbReference>
<protein>
    <submittedName>
        <fullName evidence="8">Cystathionine beta-lyase</fullName>
        <ecNumber evidence="8">4.4.1.8</ecNumber>
    </submittedName>
</protein>
<dbReference type="GO" id="GO:0030170">
    <property type="term" value="F:pyridoxal phosphate binding"/>
    <property type="evidence" value="ECO:0007669"/>
    <property type="project" value="InterPro"/>
</dbReference>
<dbReference type="GO" id="GO:0019346">
    <property type="term" value="P:transsulfuration"/>
    <property type="evidence" value="ECO:0007669"/>
    <property type="project" value="InterPro"/>
</dbReference>
<evidence type="ECO:0000256" key="4">
    <source>
        <dbReference type="ARBA" id="ARBA00023239"/>
    </source>
</evidence>
<evidence type="ECO:0000256" key="2">
    <source>
        <dbReference type="ARBA" id="ARBA00009077"/>
    </source>
</evidence>
<evidence type="ECO:0000256" key="7">
    <source>
        <dbReference type="RuleBase" id="RU362118"/>
    </source>
</evidence>
<keyword evidence="3 6" id="KW-0663">Pyridoxal phosphate</keyword>
<comment type="catalytic activity">
    <reaction evidence="5">
        <text>L,L-cystathionine + H2O = L-homocysteine + pyruvate + NH4(+)</text>
        <dbReference type="Rhea" id="RHEA:13965"/>
        <dbReference type="ChEBI" id="CHEBI:15361"/>
        <dbReference type="ChEBI" id="CHEBI:15377"/>
        <dbReference type="ChEBI" id="CHEBI:28938"/>
        <dbReference type="ChEBI" id="CHEBI:58161"/>
        <dbReference type="ChEBI" id="CHEBI:58199"/>
    </reaction>
</comment>
<evidence type="ECO:0000256" key="5">
    <source>
        <dbReference type="ARBA" id="ARBA00047517"/>
    </source>
</evidence>
<comment type="caution">
    <text evidence="8">The sequence shown here is derived from an EMBL/GenBank/DDBJ whole genome shotgun (WGS) entry which is preliminary data.</text>
</comment>
<dbReference type="PIRSF" id="PIRSF001434">
    <property type="entry name" value="CGS"/>
    <property type="match status" value="1"/>
</dbReference>
<dbReference type="GO" id="GO:0047804">
    <property type="term" value="F:cysteine-S-conjugate beta-lyase activity"/>
    <property type="evidence" value="ECO:0007669"/>
    <property type="project" value="InterPro"/>
</dbReference>
<evidence type="ECO:0000313" key="9">
    <source>
        <dbReference type="Proteomes" id="UP000536835"/>
    </source>
</evidence>
<dbReference type="Gene3D" id="3.90.1150.10">
    <property type="entry name" value="Aspartate Aminotransferase, domain 1"/>
    <property type="match status" value="1"/>
</dbReference>